<dbReference type="OrthoDB" id="269120at2759"/>
<accession>A0A5B7D8K3</accession>
<feature type="compositionally biased region" description="Basic residues" evidence="12">
    <location>
        <begin position="120"/>
        <end position="130"/>
    </location>
</feature>
<sequence>MYTWSGANTSTNQHTLLKRWTNQHQSIRAQFSSQAEMRVDVCGTREVTQFILLRFDKIFSFSNRKDIIDRCGGTMGAVATCPLEVVKTRLQSSSFTYMSGSLPPPAAQQRGSTTCPTVPQHHHHRGGGGLRRLHTTTAFTSGTQIVQLSQQLPNPPGRRQSLSILHCLKYIVEVEGPRALFRGLGPNLVGVAPSRAIYFCSYSQMKKFLNGKLKPDTPVVHVLSASWAGERRFLLFLYESLCEAVRGQP</sequence>
<dbReference type="GO" id="GO:1990519">
    <property type="term" value="P:pyrimidine nucleotide import into mitochondrion"/>
    <property type="evidence" value="ECO:0007669"/>
    <property type="project" value="TreeGrafter"/>
</dbReference>
<evidence type="ECO:0000256" key="12">
    <source>
        <dbReference type="SAM" id="MobiDB-lite"/>
    </source>
</evidence>
<dbReference type="PANTHER" id="PTHR45829:SF4">
    <property type="entry name" value="MITOCHONDRIAL CARRIER PROTEIN RIM2"/>
    <property type="match status" value="1"/>
</dbReference>
<evidence type="ECO:0000256" key="11">
    <source>
        <dbReference type="RuleBase" id="RU000488"/>
    </source>
</evidence>
<dbReference type="GO" id="GO:0015218">
    <property type="term" value="F:pyrimidine nucleotide transmembrane transporter activity"/>
    <property type="evidence" value="ECO:0007669"/>
    <property type="project" value="InterPro"/>
</dbReference>
<feature type="region of interest" description="Disordered" evidence="12">
    <location>
        <begin position="103"/>
        <end position="130"/>
    </location>
</feature>
<organism evidence="13 14">
    <name type="scientific">Portunus trituberculatus</name>
    <name type="common">Swimming crab</name>
    <name type="synonym">Neptunus trituberculatus</name>
    <dbReference type="NCBI Taxonomy" id="210409"/>
    <lineage>
        <taxon>Eukaryota</taxon>
        <taxon>Metazoa</taxon>
        <taxon>Ecdysozoa</taxon>
        <taxon>Arthropoda</taxon>
        <taxon>Crustacea</taxon>
        <taxon>Multicrustacea</taxon>
        <taxon>Malacostraca</taxon>
        <taxon>Eumalacostraca</taxon>
        <taxon>Eucarida</taxon>
        <taxon>Decapoda</taxon>
        <taxon>Pleocyemata</taxon>
        <taxon>Brachyura</taxon>
        <taxon>Eubrachyura</taxon>
        <taxon>Portunoidea</taxon>
        <taxon>Portunidae</taxon>
        <taxon>Portuninae</taxon>
        <taxon>Portunus</taxon>
    </lineage>
</organism>
<evidence type="ECO:0000256" key="9">
    <source>
        <dbReference type="ARBA" id="ARBA00023136"/>
    </source>
</evidence>
<dbReference type="PANTHER" id="PTHR45829">
    <property type="entry name" value="MITOCHONDRIAL CARRIER PROTEIN RIM2"/>
    <property type="match status" value="1"/>
</dbReference>
<dbReference type="Pfam" id="PF00153">
    <property type="entry name" value="Mito_carr"/>
    <property type="match status" value="1"/>
</dbReference>
<reference evidence="13 14" key="1">
    <citation type="submission" date="2019-05" db="EMBL/GenBank/DDBJ databases">
        <title>Another draft genome of Portunus trituberculatus and its Hox gene families provides insights of decapod evolution.</title>
        <authorList>
            <person name="Jeong J.-H."/>
            <person name="Song I."/>
            <person name="Kim S."/>
            <person name="Choi T."/>
            <person name="Kim D."/>
            <person name="Ryu S."/>
            <person name="Kim W."/>
        </authorList>
    </citation>
    <scope>NUCLEOTIDE SEQUENCE [LARGE SCALE GENOMIC DNA]</scope>
    <source>
        <tissue evidence="13">Muscle</tissue>
    </source>
</reference>
<evidence type="ECO:0000256" key="10">
    <source>
        <dbReference type="PROSITE-ProRule" id="PRU00282"/>
    </source>
</evidence>
<keyword evidence="5" id="KW-0677">Repeat</keyword>
<keyword evidence="6" id="KW-0999">Mitochondrion inner membrane</keyword>
<evidence type="ECO:0000313" key="13">
    <source>
        <dbReference type="EMBL" id="MPC17542.1"/>
    </source>
</evidence>
<feature type="repeat" description="Solcar" evidence="10">
    <location>
        <begin position="64"/>
        <end position="208"/>
    </location>
</feature>
<dbReference type="AlphaFoldDB" id="A0A5B7D8K3"/>
<comment type="subcellular location">
    <subcellularLocation>
        <location evidence="1">Mitochondrion inner membrane</location>
        <topology evidence="1">Multi-pass membrane protein</topology>
    </subcellularLocation>
</comment>
<keyword evidence="14" id="KW-1185">Reference proteome</keyword>
<evidence type="ECO:0000256" key="5">
    <source>
        <dbReference type="ARBA" id="ARBA00022737"/>
    </source>
</evidence>
<evidence type="ECO:0000256" key="7">
    <source>
        <dbReference type="ARBA" id="ARBA00022989"/>
    </source>
</evidence>
<evidence type="ECO:0000256" key="2">
    <source>
        <dbReference type="ARBA" id="ARBA00006375"/>
    </source>
</evidence>
<name>A0A5B7D8K3_PORTR</name>
<dbReference type="Gene3D" id="1.50.40.10">
    <property type="entry name" value="Mitochondrial carrier domain"/>
    <property type="match status" value="1"/>
</dbReference>
<evidence type="ECO:0000256" key="1">
    <source>
        <dbReference type="ARBA" id="ARBA00004448"/>
    </source>
</evidence>
<keyword evidence="3 11" id="KW-0813">Transport</keyword>
<evidence type="ECO:0000256" key="4">
    <source>
        <dbReference type="ARBA" id="ARBA00022692"/>
    </source>
</evidence>
<dbReference type="InterPro" id="IPR018108">
    <property type="entry name" value="MCP_transmembrane"/>
</dbReference>
<proteinExistence type="inferred from homology"/>
<protein>
    <submittedName>
        <fullName evidence="13">Solute carrier family 25 member 36-A</fullName>
    </submittedName>
</protein>
<dbReference type="GO" id="GO:0005743">
    <property type="term" value="C:mitochondrial inner membrane"/>
    <property type="evidence" value="ECO:0007669"/>
    <property type="project" value="UniProtKB-SubCell"/>
</dbReference>
<dbReference type="InterPro" id="IPR023395">
    <property type="entry name" value="MCP_dom_sf"/>
</dbReference>
<dbReference type="PROSITE" id="PS50920">
    <property type="entry name" value="SOLCAR"/>
    <property type="match status" value="1"/>
</dbReference>
<evidence type="ECO:0000256" key="3">
    <source>
        <dbReference type="ARBA" id="ARBA00022448"/>
    </source>
</evidence>
<dbReference type="Proteomes" id="UP000324222">
    <property type="component" value="Unassembled WGS sequence"/>
</dbReference>
<evidence type="ECO:0000313" key="14">
    <source>
        <dbReference type="Proteomes" id="UP000324222"/>
    </source>
</evidence>
<keyword evidence="4 10" id="KW-0812">Transmembrane</keyword>
<keyword evidence="7" id="KW-1133">Transmembrane helix</keyword>
<gene>
    <name evidence="13" type="ORF">E2C01_010405</name>
</gene>
<keyword evidence="8" id="KW-0496">Mitochondrion</keyword>
<dbReference type="EMBL" id="VSRR010000598">
    <property type="protein sequence ID" value="MPC17542.1"/>
    <property type="molecule type" value="Genomic_DNA"/>
</dbReference>
<dbReference type="SUPFAM" id="SSF103506">
    <property type="entry name" value="Mitochondrial carrier"/>
    <property type="match status" value="1"/>
</dbReference>
<evidence type="ECO:0000256" key="6">
    <source>
        <dbReference type="ARBA" id="ARBA00022792"/>
    </source>
</evidence>
<comment type="caution">
    <text evidence="13">The sequence shown here is derived from an EMBL/GenBank/DDBJ whole genome shotgun (WGS) entry which is preliminary data.</text>
</comment>
<keyword evidence="9 10" id="KW-0472">Membrane</keyword>
<dbReference type="InterPro" id="IPR049562">
    <property type="entry name" value="SLC25A33/36-like"/>
</dbReference>
<comment type="similarity">
    <text evidence="2 11">Belongs to the mitochondrial carrier (TC 2.A.29) family.</text>
</comment>
<evidence type="ECO:0000256" key="8">
    <source>
        <dbReference type="ARBA" id="ARBA00023128"/>
    </source>
</evidence>